<protein>
    <submittedName>
        <fullName evidence="10">Methyl-accepting chemotaxis protein</fullName>
    </submittedName>
</protein>
<evidence type="ECO:0000313" key="11">
    <source>
        <dbReference type="Proteomes" id="UP000199581"/>
    </source>
</evidence>
<keyword evidence="6" id="KW-0472">Membrane</keyword>
<dbReference type="Pfam" id="PF00015">
    <property type="entry name" value="MCPsignal"/>
    <property type="match status" value="1"/>
</dbReference>
<dbReference type="EMBL" id="FOTO01000004">
    <property type="protein sequence ID" value="SFL65346.1"/>
    <property type="molecule type" value="Genomic_DNA"/>
</dbReference>
<dbReference type="PROSITE" id="PS50111">
    <property type="entry name" value="CHEMOTAXIS_TRANSDUC_2"/>
    <property type="match status" value="1"/>
</dbReference>
<dbReference type="InterPro" id="IPR000727">
    <property type="entry name" value="T_SNARE_dom"/>
</dbReference>
<dbReference type="InterPro" id="IPR004090">
    <property type="entry name" value="Chemotax_Me-accpt_rcpt"/>
</dbReference>
<dbReference type="CDD" id="cd12913">
    <property type="entry name" value="PDC1_MCP_like"/>
    <property type="match status" value="1"/>
</dbReference>
<dbReference type="PROSITE" id="PS50192">
    <property type="entry name" value="T_SNARE"/>
    <property type="match status" value="1"/>
</dbReference>
<evidence type="ECO:0000313" key="10">
    <source>
        <dbReference type="EMBL" id="SFL65346.1"/>
    </source>
</evidence>
<dbReference type="SMART" id="SM00304">
    <property type="entry name" value="HAMP"/>
    <property type="match status" value="1"/>
</dbReference>
<feature type="transmembrane region" description="Helical" evidence="6">
    <location>
        <begin position="12"/>
        <end position="30"/>
    </location>
</feature>
<dbReference type="GO" id="GO:0006935">
    <property type="term" value="P:chemotaxis"/>
    <property type="evidence" value="ECO:0007669"/>
    <property type="project" value="InterPro"/>
</dbReference>
<dbReference type="Proteomes" id="UP000199581">
    <property type="component" value="Unassembled WGS sequence"/>
</dbReference>
<evidence type="ECO:0000259" key="7">
    <source>
        <dbReference type="PROSITE" id="PS50111"/>
    </source>
</evidence>
<dbReference type="CDD" id="cd11386">
    <property type="entry name" value="MCP_signal"/>
    <property type="match status" value="1"/>
</dbReference>
<keyword evidence="6" id="KW-1133">Transmembrane helix</keyword>
<dbReference type="InterPro" id="IPR003660">
    <property type="entry name" value="HAMP_dom"/>
</dbReference>
<dbReference type="Gene3D" id="3.30.450.20">
    <property type="entry name" value="PAS domain"/>
    <property type="match status" value="2"/>
</dbReference>
<dbReference type="PRINTS" id="PR00260">
    <property type="entry name" value="CHEMTRNSDUCR"/>
</dbReference>
<evidence type="ECO:0000256" key="2">
    <source>
        <dbReference type="ARBA" id="ARBA00022519"/>
    </source>
</evidence>
<keyword evidence="3 5" id="KW-0807">Transducer</keyword>
<feature type="domain" description="Methyl-accepting transducer" evidence="7">
    <location>
        <begin position="412"/>
        <end position="648"/>
    </location>
</feature>
<dbReference type="InterPro" id="IPR004089">
    <property type="entry name" value="MCPsignal_dom"/>
</dbReference>
<organism evidence="10 11">
    <name type="scientific">Desulfomicrobium norvegicum (strain DSM 1741 / NCIMB 8310)</name>
    <name type="common">Desulfovibrio baculatus (strain Norway 4)</name>
    <name type="synonym">Desulfovibrio desulfuricans (strain Norway 4)</name>
    <dbReference type="NCBI Taxonomy" id="52561"/>
    <lineage>
        <taxon>Bacteria</taxon>
        <taxon>Pseudomonadati</taxon>
        <taxon>Thermodesulfobacteriota</taxon>
        <taxon>Desulfovibrionia</taxon>
        <taxon>Desulfovibrionales</taxon>
        <taxon>Desulfomicrobiaceae</taxon>
        <taxon>Desulfomicrobium</taxon>
    </lineage>
</organism>
<dbReference type="OrthoDB" id="9814362at2"/>
<keyword evidence="2" id="KW-1003">Cell membrane</keyword>
<dbReference type="PANTHER" id="PTHR32089">
    <property type="entry name" value="METHYL-ACCEPTING CHEMOTAXIS PROTEIN MCPB"/>
    <property type="match status" value="1"/>
</dbReference>
<feature type="transmembrane region" description="Helical" evidence="6">
    <location>
        <begin position="324"/>
        <end position="344"/>
    </location>
</feature>
<dbReference type="CDD" id="cd12912">
    <property type="entry name" value="PDC2_MCP_like"/>
    <property type="match status" value="1"/>
</dbReference>
<gene>
    <name evidence="10" type="ORF">SAMN05421830_104215</name>
</gene>
<sequence length="692" mass="74154">MLNRFKLRYKILIPVGVVSVMIFGLIMFLVQMQIKEKAVQDIRNLSLEISQRYANMVKGELDAAIGAAKAMAAAVANERSQNIPERPVVTGLLRKTLEAFPGIFGTWTAWDPNAFDGRDHAHVSADALHEESGRFLPYFIRGQKGIEETHTTASASSSRDDADKWYWYPLQNGKMLVTEPTVYEVAGMDRMMISVCVPLTEEGTGVVGLDLSLENLQDVASRIKVFDDGYGLLLSDTGMIVAHPDKARIGQNFSEFLVGANKESVAKALKEGSQAFFSQKSESSGLDMLYCMTPVALEGAEGAWSFVVGIPEDKMFENARNVQLLLLGLSLGGLALLIGAVFVITRQIVLPIGRMVTMLKDISEGEGDLTKRLEADSKDEIGEMARYFNAFVSKLQGIIGSISDNAGTLTSSAAGLSNISEKSSRGVQDLASRTTTVAAAAEELSANTISVSSNMEETSTNLSSVASATEEMSTTINEIADNTERARSTTDTASKKIDTFSGMLQDLGTSANEIGKVTEAINDISAQTNLLALNATIEAARAGEAGRGFAVVANEIKELAQKTAAATDDIRSKISGIQTATGTAVNDIQSIVQVIQDVNDIVTTIAAAIEEQAMATREVATNIAQATTGVQDANSLIAQMSTASSDIAQDITNVDNVTSELRQGGELVQERALELAQLSEQLKMLVGQFKVR</sequence>
<evidence type="ECO:0000259" key="9">
    <source>
        <dbReference type="PROSITE" id="PS50885"/>
    </source>
</evidence>
<evidence type="ECO:0000256" key="1">
    <source>
        <dbReference type="ARBA" id="ARBA00004429"/>
    </source>
</evidence>
<keyword evidence="11" id="KW-1185">Reference proteome</keyword>
<dbReference type="Pfam" id="PF00672">
    <property type="entry name" value="HAMP"/>
    <property type="match status" value="1"/>
</dbReference>
<keyword evidence="6" id="KW-0812">Transmembrane</keyword>
<evidence type="ECO:0000256" key="6">
    <source>
        <dbReference type="SAM" id="Phobius"/>
    </source>
</evidence>
<dbReference type="RefSeq" id="WP_092191296.1">
    <property type="nucleotide sequence ID" value="NZ_FOTO01000004.1"/>
</dbReference>
<feature type="domain" description="T-SNARE coiled-coil homology" evidence="8">
    <location>
        <begin position="587"/>
        <end position="640"/>
    </location>
</feature>
<accession>A0A8G2C339</accession>
<dbReference type="PANTHER" id="PTHR32089:SF112">
    <property type="entry name" value="LYSOZYME-LIKE PROTEIN-RELATED"/>
    <property type="match status" value="1"/>
</dbReference>
<dbReference type="SUPFAM" id="SSF58104">
    <property type="entry name" value="Methyl-accepting chemotaxis protein (MCP) signaling domain"/>
    <property type="match status" value="1"/>
</dbReference>
<evidence type="ECO:0000256" key="5">
    <source>
        <dbReference type="PROSITE-ProRule" id="PRU00284"/>
    </source>
</evidence>
<proteinExistence type="inferred from homology"/>
<reference evidence="10 11" key="1">
    <citation type="submission" date="2016-10" db="EMBL/GenBank/DDBJ databases">
        <authorList>
            <person name="Varghese N."/>
            <person name="Submissions S."/>
        </authorList>
    </citation>
    <scope>NUCLEOTIDE SEQUENCE [LARGE SCALE GENOMIC DNA]</scope>
    <source>
        <strain evidence="10 11">DSM 1741</strain>
    </source>
</reference>
<comment type="subcellular location">
    <subcellularLocation>
        <location evidence="1">Cell inner membrane</location>
        <topology evidence="1">Multi-pass membrane protein</topology>
    </subcellularLocation>
</comment>
<feature type="domain" description="HAMP" evidence="9">
    <location>
        <begin position="346"/>
        <end position="400"/>
    </location>
</feature>
<dbReference type="GO" id="GO:0005886">
    <property type="term" value="C:plasma membrane"/>
    <property type="evidence" value="ECO:0007669"/>
    <property type="project" value="UniProtKB-SubCell"/>
</dbReference>
<keyword evidence="2" id="KW-0997">Cell inner membrane</keyword>
<evidence type="ECO:0000259" key="8">
    <source>
        <dbReference type="PROSITE" id="PS50192"/>
    </source>
</evidence>
<dbReference type="SMART" id="SM00283">
    <property type="entry name" value="MA"/>
    <property type="match status" value="1"/>
</dbReference>
<evidence type="ECO:0000256" key="3">
    <source>
        <dbReference type="ARBA" id="ARBA00023224"/>
    </source>
</evidence>
<name>A0A8G2C339_DESNO</name>
<comment type="caution">
    <text evidence="10">The sequence shown here is derived from an EMBL/GenBank/DDBJ whole genome shotgun (WGS) entry which is preliminary data.</text>
</comment>
<dbReference type="GO" id="GO:0004888">
    <property type="term" value="F:transmembrane signaling receptor activity"/>
    <property type="evidence" value="ECO:0007669"/>
    <property type="project" value="InterPro"/>
</dbReference>
<dbReference type="CDD" id="cd06225">
    <property type="entry name" value="HAMP"/>
    <property type="match status" value="1"/>
</dbReference>
<dbReference type="GO" id="GO:0007165">
    <property type="term" value="P:signal transduction"/>
    <property type="evidence" value="ECO:0007669"/>
    <property type="project" value="UniProtKB-KW"/>
</dbReference>
<evidence type="ECO:0000256" key="4">
    <source>
        <dbReference type="ARBA" id="ARBA00029447"/>
    </source>
</evidence>
<dbReference type="PROSITE" id="PS50885">
    <property type="entry name" value="HAMP"/>
    <property type="match status" value="1"/>
</dbReference>
<dbReference type="Pfam" id="PF22673">
    <property type="entry name" value="MCP-like_PDC_1"/>
    <property type="match status" value="1"/>
</dbReference>
<dbReference type="AlphaFoldDB" id="A0A8G2C339"/>
<comment type="similarity">
    <text evidence="4">Belongs to the methyl-accepting chemotaxis (MCP) protein family.</text>
</comment>
<dbReference type="Gene3D" id="1.10.287.950">
    <property type="entry name" value="Methyl-accepting chemotaxis protein"/>
    <property type="match status" value="1"/>
</dbReference>